<dbReference type="InterPro" id="IPR013087">
    <property type="entry name" value="Znf_C2H2_type"/>
</dbReference>
<dbReference type="GO" id="GO:0009736">
    <property type="term" value="P:cytokinin-activated signaling pathway"/>
    <property type="evidence" value="ECO:0007669"/>
    <property type="project" value="TreeGrafter"/>
</dbReference>
<name>A0AAE1MZF5_9FABA</name>
<dbReference type="SUPFAM" id="SSF57667">
    <property type="entry name" value="beta-beta-alpha zinc fingers"/>
    <property type="match status" value="1"/>
</dbReference>
<sequence length="177" mass="19293">MADITPTTSLKLFGINIHKVSESDHEALNSGGNDHRKYECQYCCREFANSQALGGHQNAHKKERQLLKRAQMQAAQTAFSASHHNYIHHKPILLPPPDILAGSPPPPPPLYPWPYSVPHNPPSPVYQSGTFGVCVNSGFSGLHDHLSPRPSSMAVYGGFTGSDGGERGFNLDLQLSL</sequence>
<dbReference type="GO" id="GO:0005634">
    <property type="term" value="C:nucleus"/>
    <property type="evidence" value="ECO:0007669"/>
    <property type="project" value="TreeGrafter"/>
</dbReference>
<comment type="caution">
    <text evidence="3">The sequence shown here is derived from an EMBL/GenBank/DDBJ whole genome shotgun (WGS) entry which is preliminary data.</text>
</comment>
<dbReference type="PANTHER" id="PTHR46353">
    <property type="entry name" value="ZINC FINGER PROTEIN 5"/>
    <property type="match status" value="1"/>
</dbReference>
<keyword evidence="1" id="KW-0863">Zinc-finger</keyword>
<dbReference type="Gene3D" id="3.30.160.60">
    <property type="entry name" value="Classic Zinc Finger"/>
    <property type="match status" value="1"/>
</dbReference>
<dbReference type="EMBL" id="JAWXYG010000002">
    <property type="protein sequence ID" value="KAK4279839.1"/>
    <property type="molecule type" value="Genomic_DNA"/>
</dbReference>
<dbReference type="GO" id="GO:0000976">
    <property type="term" value="F:transcription cis-regulatory region binding"/>
    <property type="evidence" value="ECO:0007669"/>
    <property type="project" value="TreeGrafter"/>
</dbReference>
<dbReference type="PANTHER" id="PTHR46353:SF13">
    <property type="entry name" value="ZINC FINGER PROTEIN 6"/>
    <property type="match status" value="1"/>
</dbReference>
<evidence type="ECO:0000313" key="4">
    <source>
        <dbReference type="Proteomes" id="UP001293593"/>
    </source>
</evidence>
<dbReference type="Proteomes" id="UP001293593">
    <property type="component" value="Unassembled WGS sequence"/>
</dbReference>
<dbReference type="PROSITE" id="PS50157">
    <property type="entry name" value="ZINC_FINGER_C2H2_2"/>
    <property type="match status" value="1"/>
</dbReference>
<proteinExistence type="predicted"/>
<dbReference type="AlphaFoldDB" id="A0AAE1MZF5"/>
<dbReference type="GO" id="GO:0003700">
    <property type="term" value="F:DNA-binding transcription factor activity"/>
    <property type="evidence" value="ECO:0007669"/>
    <property type="project" value="TreeGrafter"/>
</dbReference>
<feature type="domain" description="C2H2-type" evidence="2">
    <location>
        <begin position="38"/>
        <end position="65"/>
    </location>
</feature>
<dbReference type="InterPro" id="IPR036236">
    <property type="entry name" value="Znf_C2H2_sf"/>
</dbReference>
<dbReference type="GO" id="GO:0009740">
    <property type="term" value="P:gibberellic acid mediated signaling pathway"/>
    <property type="evidence" value="ECO:0007669"/>
    <property type="project" value="TreeGrafter"/>
</dbReference>
<evidence type="ECO:0000259" key="2">
    <source>
        <dbReference type="PROSITE" id="PS50157"/>
    </source>
</evidence>
<gene>
    <name evidence="3" type="ORF">QN277_011551</name>
</gene>
<dbReference type="GO" id="GO:0008270">
    <property type="term" value="F:zinc ion binding"/>
    <property type="evidence" value="ECO:0007669"/>
    <property type="project" value="UniProtKB-KW"/>
</dbReference>
<keyword evidence="1" id="KW-0862">Zinc</keyword>
<reference evidence="3" key="1">
    <citation type="submission" date="2023-10" db="EMBL/GenBank/DDBJ databases">
        <title>Chromosome-level genome of the transformable northern wattle, Acacia crassicarpa.</title>
        <authorList>
            <person name="Massaro I."/>
            <person name="Sinha N.R."/>
            <person name="Poethig S."/>
            <person name="Leichty A.R."/>
        </authorList>
    </citation>
    <scope>NUCLEOTIDE SEQUENCE</scope>
    <source>
        <strain evidence="3">Acra3RX</strain>
        <tissue evidence="3">Leaf</tissue>
    </source>
</reference>
<evidence type="ECO:0000313" key="3">
    <source>
        <dbReference type="EMBL" id="KAK4279839.1"/>
    </source>
</evidence>
<evidence type="ECO:0000256" key="1">
    <source>
        <dbReference type="PROSITE-ProRule" id="PRU00042"/>
    </source>
</evidence>
<dbReference type="PROSITE" id="PS00028">
    <property type="entry name" value="ZINC_FINGER_C2H2_1"/>
    <property type="match status" value="1"/>
</dbReference>
<keyword evidence="4" id="KW-1185">Reference proteome</keyword>
<organism evidence="3 4">
    <name type="scientific">Acacia crassicarpa</name>
    <name type="common">northern wattle</name>
    <dbReference type="NCBI Taxonomy" id="499986"/>
    <lineage>
        <taxon>Eukaryota</taxon>
        <taxon>Viridiplantae</taxon>
        <taxon>Streptophyta</taxon>
        <taxon>Embryophyta</taxon>
        <taxon>Tracheophyta</taxon>
        <taxon>Spermatophyta</taxon>
        <taxon>Magnoliopsida</taxon>
        <taxon>eudicotyledons</taxon>
        <taxon>Gunneridae</taxon>
        <taxon>Pentapetalae</taxon>
        <taxon>rosids</taxon>
        <taxon>fabids</taxon>
        <taxon>Fabales</taxon>
        <taxon>Fabaceae</taxon>
        <taxon>Caesalpinioideae</taxon>
        <taxon>mimosoid clade</taxon>
        <taxon>Acacieae</taxon>
        <taxon>Acacia</taxon>
    </lineage>
</organism>
<keyword evidence="1" id="KW-0479">Metal-binding</keyword>
<accession>A0AAE1MZF5</accession>
<dbReference type="GO" id="GO:0010090">
    <property type="term" value="P:trichome morphogenesis"/>
    <property type="evidence" value="ECO:0007669"/>
    <property type="project" value="InterPro"/>
</dbReference>
<protein>
    <recommendedName>
        <fullName evidence="2">C2H2-type domain-containing protein</fullName>
    </recommendedName>
</protein>
<dbReference type="InterPro" id="IPR044299">
    <property type="entry name" value="GIS3/ZFP5/ZFP6"/>
</dbReference>